<dbReference type="NCBIfam" id="TIGR01683">
    <property type="entry name" value="thiS"/>
    <property type="match status" value="1"/>
</dbReference>
<dbReference type="RefSeq" id="WP_008885385.1">
    <property type="nucleotide sequence ID" value="NZ_FNAV01000009.1"/>
</dbReference>
<dbReference type="Pfam" id="PF02597">
    <property type="entry name" value="ThiS"/>
    <property type="match status" value="1"/>
</dbReference>
<dbReference type="EMBL" id="FNAV01000009">
    <property type="protein sequence ID" value="SDE90853.1"/>
    <property type="molecule type" value="Genomic_DNA"/>
</dbReference>
<dbReference type="OrthoDB" id="197113at2"/>
<sequence>MRIELNGARVETGAITLAELVAERGFPETAVATALDGAFVPRGARADTALAEGARVEVLTPMQGG</sequence>
<dbReference type="InterPro" id="IPR016155">
    <property type="entry name" value="Mopterin_synth/thiamin_S_b"/>
</dbReference>
<reference evidence="2" key="1">
    <citation type="submission" date="2016-10" db="EMBL/GenBank/DDBJ databases">
        <authorList>
            <person name="Varghese N."/>
            <person name="Submissions S."/>
        </authorList>
    </citation>
    <scope>NUCLEOTIDE SEQUENCE [LARGE SCALE GENOMIC DNA]</scope>
    <source>
        <strain evidence="2">DSM 10146</strain>
    </source>
</reference>
<protein>
    <submittedName>
        <fullName evidence="1">Sulfur carrier protein</fullName>
    </submittedName>
</protein>
<dbReference type="InterPro" id="IPR003749">
    <property type="entry name" value="ThiS/MoaD-like"/>
</dbReference>
<dbReference type="Proteomes" id="UP000198994">
    <property type="component" value="Unassembled WGS sequence"/>
</dbReference>
<dbReference type="PANTHER" id="PTHR34472">
    <property type="entry name" value="SULFUR CARRIER PROTEIN THIS"/>
    <property type="match status" value="1"/>
</dbReference>
<keyword evidence="2" id="KW-1185">Reference proteome</keyword>
<dbReference type="SUPFAM" id="SSF54285">
    <property type="entry name" value="MoaD/ThiS"/>
    <property type="match status" value="1"/>
</dbReference>
<accession>A0A1G7GS45</accession>
<proteinExistence type="predicted"/>
<name>A0A1G7GS45_9RHOB</name>
<organism evidence="1 2">
    <name type="scientific">Salipiger thiooxidans</name>
    <dbReference type="NCBI Taxonomy" id="282683"/>
    <lineage>
        <taxon>Bacteria</taxon>
        <taxon>Pseudomonadati</taxon>
        <taxon>Pseudomonadota</taxon>
        <taxon>Alphaproteobacteria</taxon>
        <taxon>Rhodobacterales</taxon>
        <taxon>Roseobacteraceae</taxon>
        <taxon>Salipiger</taxon>
    </lineage>
</organism>
<gene>
    <name evidence="1" type="ORF">SAMN04488105_109168</name>
</gene>
<dbReference type="Gene3D" id="3.10.20.30">
    <property type="match status" value="1"/>
</dbReference>
<dbReference type="CDD" id="cd00565">
    <property type="entry name" value="Ubl_ThiS"/>
    <property type="match status" value="1"/>
</dbReference>
<dbReference type="InterPro" id="IPR010035">
    <property type="entry name" value="Thi_S"/>
</dbReference>
<dbReference type="PANTHER" id="PTHR34472:SF1">
    <property type="entry name" value="SULFUR CARRIER PROTEIN THIS"/>
    <property type="match status" value="1"/>
</dbReference>
<dbReference type="InterPro" id="IPR012675">
    <property type="entry name" value="Beta-grasp_dom_sf"/>
</dbReference>
<dbReference type="AlphaFoldDB" id="A0A1G7GS45"/>
<evidence type="ECO:0000313" key="2">
    <source>
        <dbReference type="Proteomes" id="UP000198994"/>
    </source>
</evidence>
<dbReference type="STRING" id="282683.SAMN04488105_109168"/>
<evidence type="ECO:0000313" key="1">
    <source>
        <dbReference type="EMBL" id="SDE90853.1"/>
    </source>
</evidence>